<dbReference type="PANTHER" id="PTHR10743">
    <property type="entry name" value="PROTEIN RER1"/>
    <property type="match status" value="1"/>
</dbReference>
<dbReference type="AlphaFoldDB" id="A0A7S3K339"/>
<evidence type="ECO:0000256" key="2">
    <source>
        <dbReference type="ARBA" id="ARBA00006070"/>
    </source>
</evidence>
<name>A0A7S3K339_9STRA</name>
<protein>
    <recommendedName>
        <fullName evidence="6">Protein RER1</fullName>
    </recommendedName>
</protein>
<feature type="transmembrane region" description="Helical" evidence="7">
    <location>
        <begin position="33"/>
        <end position="57"/>
    </location>
</feature>
<comment type="subcellular location">
    <subcellularLocation>
        <location evidence="1">Membrane</location>
        <topology evidence="1">Multi-pass membrane protein</topology>
    </subcellularLocation>
</comment>
<feature type="transmembrane region" description="Helical" evidence="7">
    <location>
        <begin position="142"/>
        <end position="159"/>
    </location>
</feature>
<feature type="transmembrane region" description="Helical" evidence="7">
    <location>
        <begin position="63"/>
        <end position="84"/>
    </location>
</feature>
<evidence type="ECO:0000256" key="4">
    <source>
        <dbReference type="ARBA" id="ARBA00022989"/>
    </source>
</evidence>
<evidence type="ECO:0000256" key="5">
    <source>
        <dbReference type="ARBA" id="ARBA00023136"/>
    </source>
</evidence>
<comment type="function">
    <text evidence="6">Involved in the retrieval of endoplasmic reticulum membrane proteins from the early Golgi compartment.</text>
</comment>
<organism evidence="8">
    <name type="scientific">Aureoumbra lagunensis</name>
    <dbReference type="NCBI Taxonomy" id="44058"/>
    <lineage>
        <taxon>Eukaryota</taxon>
        <taxon>Sar</taxon>
        <taxon>Stramenopiles</taxon>
        <taxon>Ochrophyta</taxon>
        <taxon>Pelagophyceae</taxon>
        <taxon>Pelagomonadales</taxon>
        <taxon>Aureoumbra</taxon>
    </lineage>
</organism>
<dbReference type="PIRSF" id="PIRSF016013">
    <property type="entry name" value="AtER_Rer1p"/>
    <property type="match status" value="1"/>
</dbReference>
<keyword evidence="3 7" id="KW-0812">Transmembrane</keyword>
<accession>A0A7S3K339</accession>
<dbReference type="GO" id="GO:0005783">
    <property type="term" value="C:endoplasmic reticulum"/>
    <property type="evidence" value="ECO:0007669"/>
    <property type="project" value="GOC"/>
</dbReference>
<evidence type="ECO:0000256" key="6">
    <source>
        <dbReference type="PIRNR" id="PIRNR016013"/>
    </source>
</evidence>
<evidence type="ECO:0000256" key="1">
    <source>
        <dbReference type="ARBA" id="ARBA00004141"/>
    </source>
</evidence>
<gene>
    <name evidence="8" type="ORF">ALAG00032_LOCUS14188</name>
</gene>
<dbReference type="GO" id="GO:0006890">
    <property type="term" value="P:retrograde vesicle-mediated transport, Golgi to endoplasmic reticulum"/>
    <property type="evidence" value="ECO:0007669"/>
    <property type="project" value="TreeGrafter"/>
</dbReference>
<evidence type="ECO:0000313" key="8">
    <source>
        <dbReference type="EMBL" id="CAE0373387.1"/>
    </source>
</evidence>
<comment type="similarity">
    <text evidence="2 6">Belongs to the RER1 family.</text>
</comment>
<dbReference type="EMBL" id="HBIJ01021851">
    <property type="protein sequence ID" value="CAE0373387.1"/>
    <property type="molecule type" value="Transcribed_RNA"/>
</dbReference>
<reference evidence="8" key="1">
    <citation type="submission" date="2021-01" db="EMBL/GenBank/DDBJ databases">
        <authorList>
            <person name="Corre E."/>
            <person name="Pelletier E."/>
            <person name="Niang G."/>
            <person name="Scheremetjew M."/>
            <person name="Finn R."/>
            <person name="Kale V."/>
            <person name="Holt S."/>
            <person name="Cochrane G."/>
            <person name="Meng A."/>
            <person name="Brown T."/>
            <person name="Cohen L."/>
        </authorList>
    </citation>
    <scope>NUCLEOTIDE SEQUENCE</scope>
    <source>
        <strain evidence="8">CCMP1510</strain>
    </source>
</reference>
<dbReference type="GO" id="GO:0006621">
    <property type="term" value="P:protein retention in ER lumen"/>
    <property type="evidence" value="ECO:0007669"/>
    <property type="project" value="TreeGrafter"/>
</dbReference>
<proteinExistence type="inferred from homology"/>
<keyword evidence="5 6" id="KW-0472">Membrane</keyword>
<sequence length="200" mass="23030">MYEEMGSSGIGGEERVSGIEKFLVKIQRQFQRILDISTVYVITRWLIFFVCILIYVIRTASINGWYIVTYGLGIFLLNNFIGFLSPQMDPENEGPVLPTSSDDAEFRPFSRRVPEFKFWYSSTKGVLIAFVMTFFSFFDIPVFWPILLLYWIALVFLTMKRQIKHMIKHKYVPWSYGKAKYAAPGGAGGTRTLSGIKLSK</sequence>
<evidence type="ECO:0000256" key="3">
    <source>
        <dbReference type="ARBA" id="ARBA00022692"/>
    </source>
</evidence>
<evidence type="ECO:0000256" key="7">
    <source>
        <dbReference type="SAM" id="Phobius"/>
    </source>
</evidence>
<dbReference type="Pfam" id="PF03248">
    <property type="entry name" value="Rer1"/>
    <property type="match status" value="1"/>
</dbReference>
<dbReference type="InterPro" id="IPR004932">
    <property type="entry name" value="Rer1"/>
</dbReference>
<keyword evidence="4 7" id="KW-1133">Transmembrane helix</keyword>
<dbReference type="PANTHER" id="PTHR10743:SF0">
    <property type="entry name" value="PROTEIN RER1"/>
    <property type="match status" value="1"/>
</dbReference>
<dbReference type="GO" id="GO:0000139">
    <property type="term" value="C:Golgi membrane"/>
    <property type="evidence" value="ECO:0007669"/>
    <property type="project" value="TreeGrafter"/>
</dbReference>